<evidence type="ECO:0000313" key="1">
    <source>
        <dbReference type="EMBL" id="KAF6333441.1"/>
    </source>
</evidence>
<dbReference type="InterPro" id="IPR043129">
    <property type="entry name" value="ATPase_NBD"/>
</dbReference>
<reference evidence="1 2" key="1">
    <citation type="journal article" date="2020" name="Nature">
        <title>Six reference-quality genomes reveal evolution of bat adaptations.</title>
        <authorList>
            <person name="Jebb D."/>
            <person name="Huang Z."/>
            <person name="Pippel M."/>
            <person name="Hughes G.M."/>
            <person name="Lavrichenko K."/>
            <person name="Devanna P."/>
            <person name="Winkler S."/>
            <person name="Jermiin L.S."/>
            <person name="Skirmuntt E.C."/>
            <person name="Katzourakis A."/>
            <person name="Burkitt-Gray L."/>
            <person name="Ray D.A."/>
            <person name="Sullivan K.A.M."/>
            <person name="Roscito J.G."/>
            <person name="Kirilenko B.M."/>
            <person name="Davalos L.M."/>
            <person name="Corthals A.P."/>
            <person name="Power M.L."/>
            <person name="Jones G."/>
            <person name="Ransome R.D."/>
            <person name="Dechmann D.K.N."/>
            <person name="Locatelli A.G."/>
            <person name="Puechmaille S.J."/>
            <person name="Fedrigo O."/>
            <person name="Jarvis E.D."/>
            <person name="Hiller M."/>
            <person name="Vernes S.C."/>
            <person name="Myers E.W."/>
            <person name="Teeling E.C."/>
        </authorList>
    </citation>
    <scope>NUCLEOTIDE SEQUENCE [LARGE SCALE GENOMIC DNA]</scope>
    <source>
        <strain evidence="1">MRhiFer1</strain>
        <tissue evidence="1">Lung</tissue>
    </source>
</reference>
<dbReference type="EMBL" id="JACAGC010000011">
    <property type="protein sequence ID" value="KAF6333441.1"/>
    <property type="molecule type" value="Genomic_DNA"/>
</dbReference>
<gene>
    <name evidence="1" type="ORF">mRhiFer1_008197</name>
</gene>
<accession>A0A7J7W810</accession>
<dbReference type="AlphaFoldDB" id="A0A7J7W810"/>
<name>A0A7J7W810_RHIFE</name>
<dbReference type="SUPFAM" id="SSF53067">
    <property type="entry name" value="Actin-like ATPase domain"/>
    <property type="match status" value="1"/>
</dbReference>
<proteinExistence type="predicted"/>
<comment type="caution">
    <text evidence="1">The sequence shown here is derived from an EMBL/GenBank/DDBJ whole genome shotgun (WGS) entry which is preliminary data.</text>
</comment>
<evidence type="ECO:0000313" key="2">
    <source>
        <dbReference type="Proteomes" id="UP000585614"/>
    </source>
</evidence>
<organism evidence="1 2">
    <name type="scientific">Rhinolophus ferrumequinum</name>
    <name type="common">Greater horseshoe bat</name>
    <dbReference type="NCBI Taxonomy" id="59479"/>
    <lineage>
        <taxon>Eukaryota</taxon>
        <taxon>Metazoa</taxon>
        <taxon>Chordata</taxon>
        <taxon>Craniata</taxon>
        <taxon>Vertebrata</taxon>
        <taxon>Euteleostomi</taxon>
        <taxon>Mammalia</taxon>
        <taxon>Eutheria</taxon>
        <taxon>Laurasiatheria</taxon>
        <taxon>Chiroptera</taxon>
        <taxon>Yinpterochiroptera</taxon>
        <taxon>Rhinolophoidea</taxon>
        <taxon>Rhinolophidae</taxon>
        <taxon>Rhinolophinae</taxon>
        <taxon>Rhinolophus</taxon>
    </lineage>
</organism>
<protein>
    <submittedName>
        <fullName evidence="1">Uncharacterized protein</fullName>
    </submittedName>
</protein>
<sequence length="147" mass="15583">MCGPGGARTVLIKAPVNSKAKLKTTTRDMFKTFTFAAIPCGTHSPGITLDSGMAALTMCPSEGCVLPLTTLHLDLGGWDLTDDLMEILTELGYFFITTGQDHSGPIGARICKTTYNSIIKCGDIHEDLYASPVLSGAPLCTWALQTG</sequence>
<dbReference type="Proteomes" id="UP000585614">
    <property type="component" value="Unassembled WGS sequence"/>
</dbReference>